<protein>
    <submittedName>
        <fullName evidence="8">Outer membrane protein OmpA-like peptidoglycan-associated protein</fullName>
    </submittedName>
</protein>
<evidence type="ECO:0000256" key="4">
    <source>
        <dbReference type="PROSITE-ProRule" id="PRU00473"/>
    </source>
</evidence>
<dbReference type="CDD" id="cd07185">
    <property type="entry name" value="OmpA_C-like"/>
    <property type="match status" value="1"/>
</dbReference>
<evidence type="ECO:0000256" key="6">
    <source>
        <dbReference type="SAM" id="SignalP"/>
    </source>
</evidence>
<proteinExistence type="predicted"/>
<evidence type="ECO:0000259" key="7">
    <source>
        <dbReference type="PROSITE" id="PS51123"/>
    </source>
</evidence>
<dbReference type="GO" id="GO:0009279">
    <property type="term" value="C:cell outer membrane"/>
    <property type="evidence" value="ECO:0007669"/>
    <property type="project" value="UniProtKB-SubCell"/>
</dbReference>
<keyword evidence="9" id="KW-1185">Reference proteome</keyword>
<evidence type="ECO:0000256" key="2">
    <source>
        <dbReference type="ARBA" id="ARBA00023136"/>
    </source>
</evidence>
<dbReference type="PROSITE" id="PS51123">
    <property type="entry name" value="OMPA_2"/>
    <property type="match status" value="1"/>
</dbReference>
<dbReference type="Proteomes" id="UP000539313">
    <property type="component" value="Unassembled WGS sequence"/>
</dbReference>
<evidence type="ECO:0000313" key="8">
    <source>
        <dbReference type="EMBL" id="MBA9003622.1"/>
    </source>
</evidence>
<dbReference type="Gene3D" id="3.30.1330.60">
    <property type="entry name" value="OmpA-like domain"/>
    <property type="match status" value="1"/>
</dbReference>
<feature type="signal peptide" evidence="6">
    <location>
        <begin position="1"/>
        <end position="23"/>
    </location>
</feature>
<comment type="subcellular location">
    <subcellularLocation>
        <location evidence="1">Cell outer membrane</location>
    </subcellularLocation>
</comment>
<dbReference type="RefSeq" id="WP_182705319.1">
    <property type="nucleotide sequence ID" value="NZ_JACJII010000001.1"/>
</dbReference>
<dbReference type="Pfam" id="PF00691">
    <property type="entry name" value="OmpA"/>
    <property type="match status" value="1"/>
</dbReference>
<feature type="compositionally biased region" description="Basic and acidic residues" evidence="5">
    <location>
        <begin position="162"/>
        <end position="172"/>
    </location>
</feature>
<dbReference type="PANTHER" id="PTHR30329:SF21">
    <property type="entry name" value="LIPOPROTEIN YIAD-RELATED"/>
    <property type="match status" value="1"/>
</dbReference>
<feature type="domain" description="OmpA-like" evidence="7">
    <location>
        <begin position="62"/>
        <end position="182"/>
    </location>
</feature>
<sequence length="182" mass="18707">MRGRATLPAVVAALVLLPGAAAAAPEPTDQEIAASVTGIETVIDDIDLNGSIVPLQEEVGGGDTVTVRINTDVLFGFGDATLTEAAKRTIERLAPRLRGASGAVRVVGHTDAIGSDGANLELSRRRAEAVRAELARLLGAGARIEAEGRGETAPVAPNTTPDGKDDPVGRAKNRRVEITFAG</sequence>
<dbReference type="InterPro" id="IPR050330">
    <property type="entry name" value="Bact_OuterMem_StrucFunc"/>
</dbReference>
<dbReference type="EMBL" id="JACJII010000001">
    <property type="protein sequence ID" value="MBA9003622.1"/>
    <property type="molecule type" value="Genomic_DNA"/>
</dbReference>
<dbReference type="SUPFAM" id="SSF103088">
    <property type="entry name" value="OmpA-like"/>
    <property type="match status" value="1"/>
</dbReference>
<evidence type="ECO:0000256" key="1">
    <source>
        <dbReference type="ARBA" id="ARBA00004442"/>
    </source>
</evidence>
<comment type="caution">
    <text evidence="8">The sequence shown here is derived from an EMBL/GenBank/DDBJ whole genome shotgun (WGS) entry which is preliminary data.</text>
</comment>
<evidence type="ECO:0000313" key="9">
    <source>
        <dbReference type="Proteomes" id="UP000539313"/>
    </source>
</evidence>
<dbReference type="AlphaFoldDB" id="A0A7W3MXH3"/>
<keyword evidence="2 4" id="KW-0472">Membrane</keyword>
<evidence type="ECO:0000256" key="5">
    <source>
        <dbReference type="SAM" id="MobiDB-lite"/>
    </source>
</evidence>
<dbReference type="PRINTS" id="PR01021">
    <property type="entry name" value="OMPADOMAIN"/>
</dbReference>
<feature type="chain" id="PRO_5031127781" evidence="6">
    <location>
        <begin position="24"/>
        <end position="182"/>
    </location>
</feature>
<keyword evidence="3" id="KW-0998">Cell outer membrane</keyword>
<dbReference type="PANTHER" id="PTHR30329">
    <property type="entry name" value="STATOR ELEMENT OF FLAGELLAR MOTOR COMPLEX"/>
    <property type="match status" value="1"/>
</dbReference>
<accession>A0A7W3MXH3</accession>
<gene>
    <name evidence="8" type="ORF">HNR21_002504</name>
</gene>
<reference evidence="8 9" key="1">
    <citation type="submission" date="2020-08" db="EMBL/GenBank/DDBJ databases">
        <title>Sequencing the genomes of 1000 actinobacteria strains.</title>
        <authorList>
            <person name="Klenk H.-P."/>
        </authorList>
    </citation>
    <scope>NUCLEOTIDE SEQUENCE [LARGE SCALE GENOMIC DNA]</scope>
    <source>
        <strain evidence="8 9">DSM 45823</strain>
    </source>
</reference>
<feature type="region of interest" description="Disordered" evidence="5">
    <location>
        <begin position="147"/>
        <end position="172"/>
    </location>
</feature>
<name>A0A7W3MXH3_9ACTN</name>
<keyword evidence="6" id="KW-0732">Signal</keyword>
<dbReference type="InterPro" id="IPR036737">
    <property type="entry name" value="OmpA-like_sf"/>
</dbReference>
<dbReference type="InterPro" id="IPR006665">
    <property type="entry name" value="OmpA-like"/>
</dbReference>
<organism evidence="8 9">
    <name type="scientific">Thermomonospora cellulosilytica</name>
    <dbReference type="NCBI Taxonomy" id="1411118"/>
    <lineage>
        <taxon>Bacteria</taxon>
        <taxon>Bacillati</taxon>
        <taxon>Actinomycetota</taxon>
        <taxon>Actinomycetes</taxon>
        <taxon>Streptosporangiales</taxon>
        <taxon>Thermomonosporaceae</taxon>
        <taxon>Thermomonospora</taxon>
    </lineage>
</organism>
<evidence type="ECO:0000256" key="3">
    <source>
        <dbReference type="ARBA" id="ARBA00023237"/>
    </source>
</evidence>
<dbReference type="InterPro" id="IPR006664">
    <property type="entry name" value="OMP_bac"/>
</dbReference>